<protein>
    <submittedName>
        <fullName evidence="1">Uncharacterized protein</fullName>
    </submittedName>
</protein>
<gene>
    <name evidence="1" type="ORF">A9E74_00792</name>
</gene>
<dbReference type="STRING" id="291169.A9E74_00792"/>
<accession>A0A1E3GTQ3</accession>
<evidence type="ECO:0000313" key="1">
    <source>
        <dbReference type="EMBL" id="ODN67448.1"/>
    </source>
</evidence>
<name>A0A1E3GTQ3_9GAMM</name>
<evidence type="ECO:0000313" key="2">
    <source>
        <dbReference type="Proteomes" id="UP000094379"/>
    </source>
</evidence>
<dbReference type="EMBL" id="MCRI01000005">
    <property type="protein sequence ID" value="ODN67448.1"/>
    <property type="molecule type" value="Genomic_DNA"/>
</dbReference>
<dbReference type="AlphaFoldDB" id="A0A1E3GTQ3"/>
<reference evidence="1 2" key="1">
    <citation type="submission" date="2016-07" db="EMBL/GenBank/DDBJ databases">
        <title>Draft Genome Sequence of Methylophaga muralis Bur 1.</title>
        <authorList>
            <person name="Vasilenko O.V."/>
            <person name="Doronina N.V."/>
            <person name="Shmareva M.N."/>
            <person name="Tarlachkov S.V."/>
            <person name="Mustakhimov I."/>
            <person name="Trotsenko Y.A."/>
        </authorList>
    </citation>
    <scope>NUCLEOTIDE SEQUENCE [LARGE SCALE GENOMIC DNA]</scope>
    <source>
        <strain evidence="1 2">Bur 1</strain>
    </source>
</reference>
<comment type="caution">
    <text evidence="1">The sequence shown here is derived from an EMBL/GenBank/DDBJ whole genome shotgun (WGS) entry which is preliminary data.</text>
</comment>
<keyword evidence="2" id="KW-1185">Reference proteome</keyword>
<dbReference type="Proteomes" id="UP000094379">
    <property type="component" value="Unassembled WGS sequence"/>
</dbReference>
<proteinExistence type="predicted"/>
<sequence length="131" mass="14950">MKHLQTQQLDQRPANFWQLSVLLLLLNSLAFAGWVDFRQATVSTNSGFVAEFNQLTLANHRDHFRSLLDIKNLASPISGDGDNEQHWLNYSSEFNFAAAALLHAVDLHYLALLIFSDDKYHLPLNRAPPYQ</sequence>
<organism evidence="1 2">
    <name type="scientific">Methylophaga muralis</name>
    <dbReference type="NCBI Taxonomy" id="291169"/>
    <lineage>
        <taxon>Bacteria</taxon>
        <taxon>Pseudomonadati</taxon>
        <taxon>Pseudomonadota</taxon>
        <taxon>Gammaproteobacteria</taxon>
        <taxon>Thiotrichales</taxon>
        <taxon>Piscirickettsiaceae</taxon>
        <taxon>Methylophaga</taxon>
    </lineage>
</organism>
<dbReference type="RefSeq" id="WP_069295334.1">
    <property type="nucleotide sequence ID" value="NZ_MCRI01000005.1"/>
</dbReference>